<keyword evidence="1" id="KW-0472">Membrane</keyword>
<dbReference type="PATRIC" id="fig|1285586.5.peg.1667"/>
<comment type="caution">
    <text evidence="3">The sequence shown here is derived from an EMBL/GenBank/DDBJ whole genome shotgun (WGS) entry which is preliminary data.</text>
</comment>
<reference evidence="3 4" key="1">
    <citation type="submission" date="2013-04" db="EMBL/GenBank/DDBJ databases">
        <title>Draft genome of the heavy metal tolerant bacterium Lysinibacillus sphaericus strain OT4b.31.</title>
        <authorList>
            <person name="Pena-Montenegro T.D."/>
            <person name="Dussan J."/>
        </authorList>
    </citation>
    <scope>NUCLEOTIDE SEQUENCE [LARGE SCALE GENOMIC DNA]</scope>
    <source>
        <strain evidence="3 4">OT4b.31</strain>
    </source>
</reference>
<dbReference type="InterPro" id="IPR055729">
    <property type="entry name" value="DUF7305"/>
</dbReference>
<evidence type="ECO:0000256" key="1">
    <source>
        <dbReference type="SAM" id="Phobius"/>
    </source>
</evidence>
<evidence type="ECO:0000313" key="3">
    <source>
        <dbReference type="EMBL" id="EON73003.1"/>
    </source>
</evidence>
<dbReference type="EMBL" id="AQPX01000014">
    <property type="protein sequence ID" value="EON73003.1"/>
    <property type="molecule type" value="Genomic_DNA"/>
</dbReference>
<evidence type="ECO:0000313" key="4">
    <source>
        <dbReference type="Proteomes" id="UP000013911"/>
    </source>
</evidence>
<dbReference type="AlphaFoldDB" id="R7ZG02"/>
<organism evidence="3 4">
    <name type="scientific">Lysinibacillus sphaericus OT4b.31</name>
    <dbReference type="NCBI Taxonomy" id="1285586"/>
    <lineage>
        <taxon>Bacteria</taxon>
        <taxon>Bacillati</taxon>
        <taxon>Bacillota</taxon>
        <taxon>Bacilli</taxon>
        <taxon>Bacillales</taxon>
        <taxon>Bacillaceae</taxon>
        <taxon>Lysinibacillus</taxon>
    </lineage>
</organism>
<keyword evidence="1" id="KW-1133">Transmembrane helix</keyword>
<sequence length="514" mass="55807">MNKWQKFRLNEDGFSFLLVFLAIILVTILGLGLLIISSNSLKTSTHERENQSIFYIAEAGINYEKAKLYEKANDAYQLAKKDYNSLPVNQKTTSKFTALYESHILALMEPLIQAEPTIIDTFETQLGKQPIAEITIDQDPDNHLRFSITSTGYFSDTPSQNREVIQTIDFVLKAETTNNNTGDGNGNINTITPEFTVQTQGNITLTGSATIKGNVATDTGIISIDGGSSITGTVGASSDNFIYPSWMGNLKDKLTQSSNYPGASILPSFPDDKMQQLSTLPVPANQEVVKDPYNKIQIINNGDFLADNWMTNNFILHLTDDTHFKQFKVDQNNTLTINVGNTDKNLYIEDLSILQGHVNIIGSGRLNIFVNNKFNLKGSLNKNGNANQVNLFYNGSSAITIGGETQTAASLYSKQADLTFTGGIGITGNIYTGSDNVTFNGGTNANGQYIIAPNATVTLEGGAHIKGAILADNLIANGGTSVTFTESTVTPPSSGYPEFGDPISLIKENELLEK</sequence>
<gene>
    <name evidence="3" type="ORF">H131_08218</name>
</gene>
<evidence type="ECO:0000259" key="2">
    <source>
        <dbReference type="Pfam" id="PF23981"/>
    </source>
</evidence>
<dbReference type="RefSeq" id="WP_010858597.1">
    <property type="nucleotide sequence ID" value="NZ_KB933398.1"/>
</dbReference>
<dbReference type="Pfam" id="PF23981">
    <property type="entry name" value="DUF7305"/>
    <property type="match status" value="1"/>
</dbReference>
<dbReference type="eggNOG" id="COG3156">
    <property type="taxonomic scope" value="Bacteria"/>
</dbReference>
<keyword evidence="1" id="KW-0812">Transmembrane</keyword>
<feature type="domain" description="DUF7305" evidence="2">
    <location>
        <begin position="326"/>
        <end position="437"/>
    </location>
</feature>
<proteinExistence type="predicted"/>
<feature type="transmembrane region" description="Helical" evidence="1">
    <location>
        <begin position="12"/>
        <end position="36"/>
    </location>
</feature>
<name>R7ZG02_LYSSH</name>
<dbReference type="Proteomes" id="UP000013911">
    <property type="component" value="Unassembled WGS sequence"/>
</dbReference>
<accession>R7ZG02</accession>
<dbReference type="HOGENOM" id="CLU_529766_0_0_9"/>
<protein>
    <recommendedName>
        <fullName evidence="2">DUF7305 domain-containing protein</fullName>
    </recommendedName>
</protein>
<dbReference type="OrthoDB" id="2163447at2"/>